<dbReference type="GO" id="GO:0060070">
    <property type="term" value="P:canonical Wnt signaling pathway"/>
    <property type="evidence" value="ECO:0007669"/>
    <property type="project" value="TreeGrafter"/>
</dbReference>
<feature type="region of interest" description="Disordered" evidence="8">
    <location>
        <begin position="129"/>
        <end position="155"/>
    </location>
</feature>
<sequence length="389" mass="41441">MALVHFSINVIPQSRRQIFLEWVVLALTWFLAAGLKWGNEAIASLAPYFHLAAWLIPAGKAAAALASNAVDSDPVAGICYVGGLNGSNLRVFVLAPLLAYLLIGTSFLLAGFVSLFRIRSVLKRQQQYHQHSQQLQAPQPPPPPPPPPSSILHHNNQGRADKLEKLMIRIGVFSVLYTVPATVVIGCHFYEASMRPEWMRQTACPCEGGTGGQHYHQHPTRPLYSVLMLKYFMALAVGITSGVWIWSGKTLDSWRRFWHRITGGRGGGPGPGGPGGGAGSTGRVGRGRGYYSQSHLVGGGGGSLLAGHQAPSHHYPSSGHIHGHACMSKQQQQQPQRPIGGIKGQQSICGYSSVASPAVPVPGVAASVQSSHVGSVVQQKGVAAPLSHV</sequence>
<proteinExistence type="inferred from homology"/>
<dbReference type="Proteomes" id="UP000792457">
    <property type="component" value="Unassembled WGS sequence"/>
</dbReference>
<keyword evidence="4 9" id="KW-0812">Transmembrane</keyword>
<keyword evidence="5 9" id="KW-1133">Transmembrane helix</keyword>
<keyword evidence="3" id="KW-0217">Developmental protein</keyword>
<evidence type="ECO:0000256" key="4">
    <source>
        <dbReference type="ARBA" id="ARBA00022692"/>
    </source>
</evidence>
<dbReference type="AlphaFoldDB" id="A0A8K0KEF5"/>
<reference evidence="11" key="2">
    <citation type="submission" date="2017-10" db="EMBL/GenBank/DDBJ databases">
        <title>Ladona fulva Genome sequencing and assembly.</title>
        <authorList>
            <person name="Murali S."/>
            <person name="Richards S."/>
            <person name="Bandaranaike D."/>
            <person name="Bellair M."/>
            <person name="Blankenburg K."/>
            <person name="Chao H."/>
            <person name="Dinh H."/>
            <person name="Doddapaneni H."/>
            <person name="Dugan-Rocha S."/>
            <person name="Elkadiri S."/>
            <person name="Gnanaolivu R."/>
            <person name="Hernandez B."/>
            <person name="Skinner E."/>
            <person name="Javaid M."/>
            <person name="Lee S."/>
            <person name="Li M."/>
            <person name="Ming W."/>
            <person name="Munidasa M."/>
            <person name="Muniz J."/>
            <person name="Nguyen L."/>
            <person name="Hughes D."/>
            <person name="Osuji N."/>
            <person name="Pu L.-L."/>
            <person name="Puazo M."/>
            <person name="Qu C."/>
            <person name="Quiroz J."/>
            <person name="Raj R."/>
            <person name="Weissenberger G."/>
            <person name="Xin Y."/>
            <person name="Zou X."/>
            <person name="Han Y."/>
            <person name="Worley K."/>
            <person name="Muzny D."/>
            <person name="Gibbs R."/>
        </authorList>
    </citation>
    <scope>NUCLEOTIDE SEQUENCE</scope>
    <source>
        <strain evidence="11">Sampled in the wild</strain>
    </source>
</reference>
<accession>A0A8K0KEF5</accession>
<dbReference type="InterPro" id="IPR015526">
    <property type="entry name" value="Frizzled/SFRP"/>
</dbReference>
<feature type="transmembrane region" description="Helical" evidence="9">
    <location>
        <begin position="223"/>
        <end position="246"/>
    </location>
</feature>
<organism evidence="11 12">
    <name type="scientific">Ladona fulva</name>
    <name type="common">Scarce chaser dragonfly</name>
    <name type="synonym">Libellula fulva</name>
    <dbReference type="NCBI Taxonomy" id="123851"/>
    <lineage>
        <taxon>Eukaryota</taxon>
        <taxon>Metazoa</taxon>
        <taxon>Ecdysozoa</taxon>
        <taxon>Arthropoda</taxon>
        <taxon>Hexapoda</taxon>
        <taxon>Insecta</taxon>
        <taxon>Pterygota</taxon>
        <taxon>Palaeoptera</taxon>
        <taxon>Odonata</taxon>
        <taxon>Epiprocta</taxon>
        <taxon>Anisoptera</taxon>
        <taxon>Libelluloidea</taxon>
        <taxon>Libellulidae</taxon>
        <taxon>Ladona</taxon>
    </lineage>
</organism>
<feature type="domain" description="G-protein coupled receptors family 2 profile 2" evidence="10">
    <location>
        <begin position="1"/>
        <end position="253"/>
    </location>
</feature>
<feature type="transmembrane region" description="Helical" evidence="9">
    <location>
        <begin position="18"/>
        <end position="38"/>
    </location>
</feature>
<comment type="caution">
    <text evidence="11">The sequence shown here is derived from an EMBL/GenBank/DDBJ whole genome shotgun (WGS) entry which is preliminary data.</text>
</comment>
<evidence type="ECO:0000256" key="7">
    <source>
        <dbReference type="ARBA" id="ARBA00023170"/>
    </source>
</evidence>
<protein>
    <recommendedName>
        <fullName evidence="10">G-protein coupled receptors family 2 profile 2 domain-containing protein</fullName>
    </recommendedName>
</protein>
<feature type="compositionally biased region" description="Pro residues" evidence="8">
    <location>
        <begin position="138"/>
        <end position="149"/>
    </location>
</feature>
<feature type="transmembrane region" description="Helical" evidence="9">
    <location>
        <begin position="91"/>
        <end position="116"/>
    </location>
</feature>
<evidence type="ECO:0000313" key="12">
    <source>
        <dbReference type="Proteomes" id="UP000792457"/>
    </source>
</evidence>
<dbReference type="InterPro" id="IPR000539">
    <property type="entry name" value="Frizzled/Smoothened_7TM"/>
</dbReference>
<evidence type="ECO:0000256" key="8">
    <source>
        <dbReference type="SAM" id="MobiDB-lite"/>
    </source>
</evidence>
<dbReference type="PANTHER" id="PTHR11309">
    <property type="entry name" value="FRIZZLED"/>
    <property type="match status" value="1"/>
</dbReference>
<gene>
    <name evidence="11" type="ORF">J437_LFUL013601</name>
</gene>
<dbReference type="PROSITE" id="PS50261">
    <property type="entry name" value="G_PROTEIN_RECEP_F2_4"/>
    <property type="match status" value="1"/>
</dbReference>
<comment type="subcellular location">
    <subcellularLocation>
        <location evidence="1">Membrane</location>
        <topology evidence="1">Multi-pass membrane protein</topology>
    </subcellularLocation>
</comment>
<dbReference type="GO" id="GO:0005886">
    <property type="term" value="C:plasma membrane"/>
    <property type="evidence" value="ECO:0007669"/>
    <property type="project" value="TreeGrafter"/>
</dbReference>
<feature type="region of interest" description="Disordered" evidence="8">
    <location>
        <begin position="302"/>
        <end position="343"/>
    </location>
</feature>
<dbReference type="PANTHER" id="PTHR11309:SF126">
    <property type="entry name" value="FRIZZLED-2"/>
    <property type="match status" value="1"/>
</dbReference>
<dbReference type="SMART" id="SM01330">
    <property type="entry name" value="Frizzled"/>
    <property type="match status" value="1"/>
</dbReference>
<dbReference type="OrthoDB" id="10053709at2759"/>
<evidence type="ECO:0000256" key="1">
    <source>
        <dbReference type="ARBA" id="ARBA00004141"/>
    </source>
</evidence>
<dbReference type="GO" id="GO:0035567">
    <property type="term" value="P:non-canonical Wnt signaling pathway"/>
    <property type="evidence" value="ECO:0007669"/>
    <property type="project" value="TreeGrafter"/>
</dbReference>
<evidence type="ECO:0000256" key="2">
    <source>
        <dbReference type="ARBA" id="ARBA00008077"/>
    </source>
</evidence>
<evidence type="ECO:0000256" key="9">
    <source>
        <dbReference type="SAM" id="Phobius"/>
    </source>
</evidence>
<evidence type="ECO:0000256" key="3">
    <source>
        <dbReference type="ARBA" id="ARBA00022473"/>
    </source>
</evidence>
<dbReference type="GO" id="GO:0017147">
    <property type="term" value="F:Wnt-protein binding"/>
    <property type="evidence" value="ECO:0007669"/>
    <property type="project" value="TreeGrafter"/>
</dbReference>
<dbReference type="EMBL" id="KZ308732">
    <property type="protein sequence ID" value="KAG8233641.1"/>
    <property type="molecule type" value="Genomic_DNA"/>
</dbReference>
<keyword evidence="7" id="KW-0675">Receptor</keyword>
<reference evidence="11" key="1">
    <citation type="submission" date="2013-04" db="EMBL/GenBank/DDBJ databases">
        <authorList>
            <person name="Qu J."/>
            <person name="Murali S.C."/>
            <person name="Bandaranaike D."/>
            <person name="Bellair M."/>
            <person name="Blankenburg K."/>
            <person name="Chao H."/>
            <person name="Dinh H."/>
            <person name="Doddapaneni H."/>
            <person name="Downs B."/>
            <person name="Dugan-Rocha S."/>
            <person name="Elkadiri S."/>
            <person name="Gnanaolivu R.D."/>
            <person name="Hernandez B."/>
            <person name="Javaid M."/>
            <person name="Jayaseelan J.C."/>
            <person name="Lee S."/>
            <person name="Li M."/>
            <person name="Ming W."/>
            <person name="Munidasa M."/>
            <person name="Muniz J."/>
            <person name="Nguyen L."/>
            <person name="Ongeri F."/>
            <person name="Osuji N."/>
            <person name="Pu L.-L."/>
            <person name="Puazo M."/>
            <person name="Qu C."/>
            <person name="Quiroz J."/>
            <person name="Raj R."/>
            <person name="Weissenberger G."/>
            <person name="Xin Y."/>
            <person name="Zou X."/>
            <person name="Han Y."/>
            <person name="Richards S."/>
            <person name="Worley K."/>
            <person name="Muzny D."/>
            <person name="Gibbs R."/>
        </authorList>
    </citation>
    <scope>NUCLEOTIDE SEQUENCE</scope>
    <source>
        <strain evidence="11">Sampled in the wild</strain>
    </source>
</reference>
<dbReference type="Gene3D" id="1.20.1070.10">
    <property type="entry name" value="Rhodopsin 7-helix transmembrane proteins"/>
    <property type="match status" value="1"/>
</dbReference>
<feature type="compositionally biased region" description="Gly residues" evidence="8">
    <location>
        <begin position="263"/>
        <end position="285"/>
    </location>
</feature>
<comment type="similarity">
    <text evidence="2">Belongs to the G-protein coupled receptor Fz/Smo family.</text>
</comment>
<dbReference type="Pfam" id="PF01534">
    <property type="entry name" value="Frizzled"/>
    <property type="match status" value="2"/>
</dbReference>
<dbReference type="InterPro" id="IPR017981">
    <property type="entry name" value="GPCR_2-like_7TM"/>
</dbReference>
<evidence type="ECO:0000256" key="6">
    <source>
        <dbReference type="ARBA" id="ARBA00023136"/>
    </source>
</evidence>
<feature type="compositionally biased region" description="Low complexity" evidence="8">
    <location>
        <begin position="329"/>
        <end position="343"/>
    </location>
</feature>
<feature type="transmembrane region" description="Helical" evidence="9">
    <location>
        <begin position="166"/>
        <end position="190"/>
    </location>
</feature>
<feature type="region of interest" description="Disordered" evidence="8">
    <location>
        <begin position="262"/>
        <end position="285"/>
    </location>
</feature>
<dbReference type="PRINTS" id="PR00489">
    <property type="entry name" value="FRIZZLED"/>
</dbReference>
<evidence type="ECO:0000259" key="10">
    <source>
        <dbReference type="PROSITE" id="PS50261"/>
    </source>
</evidence>
<dbReference type="GO" id="GO:0042813">
    <property type="term" value="F:Wnt receptor activity"/>
    <property type="evidence" value="ECO:0007669"/>
    <property type="project" value="TreeGrafter"/>
</dbReference>
<evidence type="ECO:0000256" key="5">
    <source>
        <dbReference type="ARBA" id="ARBA00022989"/>
    </source>
</evidence>
<keyword evidence="12" id="KW-1185">Reference proteome</keyword>
<name>A0A8K0KEF5_LADFU</name>
<evidence type="ECO:0000313" key="11">
    <source>
        <dbReference type="EMBL" id="KAG8233641.1"/>
    </source>
</evidence>
<keyword evidence="6 9" id="KW-0472">Membrane</keyword>